<accession>A0ABP4WZN0</accession>
<keyword evidence="1" id="KW-1133">Transmembrane helix</keyword>
<comment type="caution">
    <text evidence="2">The sequence shown here is derived from an EMBL/GenBank/DDBJ whole genome shotgun (WGS) entry which is preliminary data.</text>
</comment>
<gene>
    <name evidence="2" type="ORF">GCM10009681_39350</name>
</gene>
<name>A0ABP4WZN0_9ACTN</name>
<evidence type="ECO:0000313" key="3">
    <source>
        <dbReference type="Proteomes" id="UP001500655"/>
    </source>
</evidence>
<keyword evidence="1" id="KW-0472">Membrane</keyword>
<reference evidence="3" key="1">
    <citation type="journal article" date="2019" name="Int. J. Syst. Evol. Microbiol.">
        <title>The Global Catalogue of Microorganisms (GCM) 10K type strain sequencing project: providing services to taxonomists for standard genome sequencing and annotation.</title>
        <authorList>
            <consortium name="The Broad Institute Genomics Platform"/>
            <consortium name="The Broad Institute Genome Sequencing Center for Infectious Disease"/>
            <person name="Wu L."/>
            <person name="Ma J."/>
        </authorList>
    </citation>
    <scope>NUCLEOTIDE SEQUENCE [LARGE SCALE GENOMIC DNA]</scope>
    <source>
        <strain evidence="3">JCM 13249</strain>
    </source>
</reference>
<sequence length="58" mass="6291">MWIGFTVLAAYAPFAARVTQDASWLFSVVIAGMLAVVLVADDAESRRVTRKVPPPTDL</sequence>
<organism evidence="2 3">
    <name type="scientific">Luedemannella helvata</name>
    <dbReference type="NCBI Taxonomy" id="349315"/>
    <lineage>
        <taxon>Bacteria</taxon>
        <taxon>Bacillati</taxon>
        <taxon>Actinomycetota</taxon>
        <taxon>Actinomycetes</taxon>
        <taxon>Micromonosporales</taxon>
        <taxon>Micromonosporaceae</taxon>
        <taxon>Luedemannella</taxon>
    </lineage>
</organism>
<dbReference type="EMBL" id="BAAALS010000020">
    <property type="protein sequence ID" value="GAA1764392.1"/>
    <property type="molecule type" value="Genomic_DNA"/>
</dbReference>
<evidence type="ECO:0000313" key="2">
    <source>
        <dbReference type="EMBL" id="GAA1764392.1"/>
    </source>
</evidence>
<protein>
    <submittedName>
        <fullName evidence="2">Uncharacterized protein</fullName>
    </submittedName>
</protein>
<dbReference type="Proteomes" id="UP001500655">
    <property type="component" value="Unassembled WGS sequence"/>
</dbReference>
<keyword evidence="3" id="KW-1185">Reference proteome</keyword>
<keyword evidence="1" id="KW-0812">Transmembrane</keyword>
<proteinExistence type="predicted"/>
<evidence type="ECO:0000256" key="1">
    <source>
        <dbReference type="SAM" id="Phobius"/>
    </source>
</evidence>
<feature type="transmembrane region" description="Helical" evidence="1">
    <location>
        <begin position="25"/>
        <end position="41"/>
    </location>
</feature>
<dbReference type="RefSeq" id="WP_344083876.1">
    <property type="nucleotide sequence ID" value="NZ_BAAALS010000020.1"/>
</dbReference>